<evidence type="ECO:0000259" key="1">
    <source>
        <dbReference type="Pfam" id="PF08787"/>
    </source>
</evidence>
<gene>
    <name evidence="2" type="ORF">H5410_022559</name>
</gene>
<proteinExistence type="predicted"/>
<dbReference type="Pfam" id="PF08787">
    <property type="entry name" value="Alginate_lyase2"/>
    <property type="match status" value="1"/>
</dbReference>
<comment type="caution">
    <text evidence="2">The sequence shown here is derived from an EMBL/GenBank/DDBJ whole genome shotgun (WGS) entry which is preliminary data.</text>
</comment>
<dbReference type="AlphaFoldDB" id="A0A9J5ZJG2"/>
<dbReference type="PANTHER" id="PTHR33681:SF4">
    <property type="entry name" value="OS12G0171100 PROTEIN"/>
    <property type="match status" value="1"/>
</dbReference>
<protein>
    <recommendedName>
        <fullName evidence="1">Alginate lyase 2 domain-containing protein</fullName>
    </recommendedName>
</protein>
<dbReference type="Gene3D" id="2.60.120.200">
    <property type="match status" value="1"/>
</dbReference>
<name>A0A9J5ZJG2_SOLCO</name>
<dbReference type="PANTHER" id="PTHR33681">
    <property type="entry name" value="BINDING PROTEIN, PUTATIVE, EXPRESSED-RELATED"/>
    <property type="match status" value="1"/>
</dbReference>
<dbReference type="EMBL" id="JACXVP010000004">
    <property type="protein sequence ID" value="KAG5611278.1"/>
    <property type="molecule type" value="Genomic_DNA"/>
</dbReference>
<dbReference type="InterPro" id="IPR013320">
    <property type="entry name" value="ConA-like_dom_sf"/>
</dbReference>
<dbReference type="InterPro" id="IPR014895">
    <property type="entry name" value="Alginate_lyase_2"/>
</dbReference>
<dbReference type="OrthoDB" id="4221926at2759"/>
<evidence type="ECO:0000313" key="2">
    <source>
        <dbReference type="EMBL" id="KAG5611278.1"/>
    </source>
</evidence>
<organism evidence="2 3">
    <name type="scientific">Solanum commersonii</name>
    <name type="common">Commerson's wild potato</name>
    <name type="synonym">Commerson's nightshade</name>
    <dbReference type="NCBI Taxonomy" id="4109"/>
    <lineage>
        <taxon>Eukaryota</taxon>
        <taxon>Viridiplantae</taxon>
        <taxon>Streptophyta</taxon>
        <taxon>Embryophyta</taxon>
        <taxon>Tracheophyta</taxon>
        <taxon>Spermatophyta</taxon>
        <taxon>Magnoliopsida</taxon>
        <taxon>eudicotyledons</taxon>
        <taxon>Gunneridae</taxon>
        <taxon>Pentapetalae</taxon>
        <taxon>asterids</taxon>
        <taxon>lamiids</taxon>
        <taxon>Solanales</taxon>
        <taxon>Solanaceae</taxon>
        <taxon>Solanoideae</taxon>
        <taxon>Solaneae</taxon>
        <taxon>Solanum</taxon>
    </lineage>
</organism>
<feature type="domain" description="Alginate lyase 2" evidence="1">
    <location>
        <begin position="22"/>
        <end position="144"/>
    </location>
</feature>
<dbReference type="Proteomes" id="UP000824120">
    <property type="component" value="Chromosome 4"/>
</dbReference>
<accession>A0A9J5ZJG2</accession>
<keyword evidence="3" id="KW-1185">Reference proteome</keyword>
<sequence length="209" mass="23976">MASHQFTTTLTSIHVDKPLSGYDYSSGIWQFEGNFYVPSGLSRMSIMQVFGGSPSATNLMLRDYDGNLYYYKEKIIESNIYNKWYKVNVIHDVGASKLKVYINRIHKHEASRRSGDQHYLKFGVYTQNNEANYMESHWSSIKLYKNKAPITLVSFCYQEHSDNHSQIWDTLKARVTSSATYGWENGGFCTCLHIPAINASSVLMSHKEV</sequence>
<evidence type="ECO:0000313" key="3">
    <source>
        <dbReference type="Proteomes" id="UP000824120"/>
    </source>
</evidence>
<dbReference type="SUPFAM" id="SSF49899">
    <property type="entry name" value="Concanavalin A-like lectins/glucanases"/>
    <property type="match status" value="1"/>
</dbReference>
<reference evidence="2 3" key="1">
    <citation type="submission" date="2020-09" db="EMBL/GenBank/DDBJ databases">
        <title>De no assembly of potato wild relative species, Solanum commersonii.</title>
        <authorList>
            <person name="Cho K."/>
        </authorList>
    </citation>
    <scope>NUCLEOTIDE SEQUENCE [LARGE SCALE GENOMIC DNA]</scope>
    <source>
        <strain evidence="2">LZ3.2</strain>
        <tissue evidence="2">Leaf</tissue>
    </source>
</reference>